<sequence length="323" mass="35157">MKNTISRFAMTILLPASLAFAACTEQTPETAPVKLEAPVVTVRSVTQTSVTFGWDAVEGASGYSCVAGSADAESTRETTFTMENLEAGTEYSIRVKAVSPDGRDYDSDWSLCSGTTSTLPAPTFQEIEIVNSLPTSLTFRVTPDNGQTSWYYDVITENVWKVDYAKADGTFDESRLPDIQQADKEMVDWYISMSADPQAFMRDLLRTGTQEVTYDNSIEPGTTNIVYAYAMDFSGNILSPAIYAEVKAPEISESSSSVTIEARTGDASQGEKPDRDIFINYTPGTDIARYYTTFAYTSSVNASLGCSIEDALKEDASQEAKAA</sequence>
<proteinExistence type="predicted"/>
<dbReference type="Gene3D" id="2.60.40.10">
    <property type="entry name" value="Immunoglobulins"/>
    <property type="match status" value="1"/>
</dbReference>
<feature type="signal peptide" evidence="2">
    <location>
        <begin position="1"/>
        <end position="21"/>
    </location>
</feature>
<accession>A0A9D9ELW5</accession>
<dbReference type="InterPro" id="IPR013783">
    <property type="entry name" value="Ig-like_fold"/>
</dbReference>
<dbReference type="PROSITE" id="PS50853">
    <property type="entry name" value="FN3"/>
    <property type="match status" value="1"/>
</dbReference>
<feature type="non-terminal residue" evidence="4">
    <location>
        <position position="323"/>
    </location>
</feature>
<reference evidence="4" key="1">
    <citation type="submission" date="2020-10" db="EMBL/GenBank/DDBJ databases">
        <authorList>
            <person name="Gilroy R."/>
        </authorList>
    </citation>
    <scope>NUCLEOTIDE SEQUENCE</scope>
    <source>
        <strain evidence="4">20514</strain>
    </source>
</reference>
<dbReference type="InterPro" id="IPR036116">
    <property type="entry name" value="FN3_sf"/>
</dbReference>
<dbReference type="AlphaFoldDB" id="A0A9D9ELW5"/>
<evidence type="ECO:0000256" key="1">
    <source>
        <dbReference type="SAM" id="MobiDB-lite"/>
    </source>
</evidence>
<name>A0A9D9ELW5_9BACT</name>
<feature type="region of interest" description="Disordered" evidence="1">
    <location>
        <begin position="254"/>
        <end position="274"/>
    </location>
</feature>
<keyword evidence="2" id="KW-0732">Signal</keyword>
<feature type="domain" description="Fibronectin type-III" evidence="3">
    <location>
        <begin position="31"/>
        <end position="121"/>
    </location>
</feature>
<dbReference type="CDD" id="cd00063">
    <property type="entry name" value="FN3"/>
    <property type="match status" value="1"/>
</dbReference>
<organism evidence="4 5">
    <name type="scientific">Candidatus Cryptobacteroides merdigallinarum</name>
    <dbReference type="NCBI Taxonomy" id="2840770"/>
    <lineage>
        <taxon>Bacteria</taxon>
        <taxon>Pseudomonadati</taxon>
        <taxon>Bacteroidota</taxon>
        <taxon>Bacteroidia</taxon>
        <taxon>Bacteroidales</taxon>
        <taxon>Candidatus Cryptobacteroides</taxon>
    </lineage>
</organism>
<evidence type="ECO:0000256" key="2">
    <source>
        <dbReference type="SAM" id="SignalP"/>
    </source>
</evidence>
<dbReference type="InterPro" id="IPR003961">
    <property type="entry name" value="FN3_dom"/>
</dbReference>
<comment type="caution">
    <text evidence="4">The sequence shown here is derived from an EMBL/GenBank/DDBJ whole genome shotgun (WGS) entry which is preliminary data.</text>
</comment>
<evidence type="ECO:0000313" key="4">
    <source>
        <dbReference type="EMBL" id="MBO8449333.1"/>
    </source>
</evidence>
<evidence type="ECO:0000313" key="5">
    <source>
        <dbReference type="Proteomes" id="UP000810252"/>
    </source>
</evidence>
<feature type="chain" id="PRO_5038957291" evidence="2">
    <location>
        <begin position="22"/>
        <end position="323"/>
    </location>
</feature>
<dbReference type="PROSITE" id="PS51257">
    <property type="entry name" value="PROKAR_LIPOPROTEIN"/>
    <property type="match status" value="1"/>
</dbReference>
<dbReference type="SUPFAM" id="SSF49265">
    <property type="entry name" value="Fibronectin type III"/>
    <property type="match status" value="1"/>
</dbReference>
<gene>
    <name evidence="4" type="ORF">IAC29_08690</name>
</gene>
<protein>
    <submittedName>
        <fullName evidence="4">Fibronectin type III domain-containing protein</fullName>
    </submittedName>
</protein>
<dbReference type="Pfam" id="PF00041">
    <property type="entry name" value="fn3"/>
    <property type="match status" value="1"/>
</dbReference>
<dbReference type="EMBL" id="JADIMQ010000120">
    <property type="protein sequence ID" value="MBO8449333.1"/>
    <property type="molecule type" value="Genomic_DNA"/>
</dbReference>
<dbReference type="SMART" id="SM00060">
    <property type="entry name" value="FN3"/>
    <property type="match status" value="1"/>
</dbReference>
<dbReference type="Proteomes" id="UP000810252">
    <property type="component" value="Unassembled WGS sequence"/>
</dbReference>
<evidence type="ECO:0000259" key="3">
    <source>
        <dbReference type="PROSITE" id="PS50853"/>
    </source>
</evidence>
<reference evidence="4" key="2">
    <citation type="journal article" date="2021" name="PeerJ">
        <title>Extensive microbial diversity within the chicken gut microbiome revealed by metagenomics and culture.</title>
        <authorList>
            <person name="Gilroy R."/>
            <person name="Ravi A."/>
            <person name="Getino M."/>
            <person name="Pursley I."/>
            <person name="Horton D.L."/>
            <person name="Alikhan N.F."/>
            <person name="Baker D."/>
            <person name="Gharbi K."/>
            <person name="Hall N."/>
            <person name="Watson M."/>
            <person name="Adriaenssens E.M."/>
            <person name="Foster-Nyarko E."/>
            <person name="Jarju S."/>
            <person name="Secka A."/>
            <person name="Antonio M."/>
            <person name="Oren A."/>
            <person name="Chaudhuri R.R."/>
            <person name="La Ragione R."/>
            <person name="Hildebrand F."/>
            <person name="Pallen M.J."/>
        </authorList>
    </citation>
    <scope>NUCLEOTIDE SEQUENCE</scope>
    <source>
        <strain evidence="4">20514</strain>
    </source>
</reference>